<dbReference type="EMBL" id="AENT01000001">
    <property type="protein sequence ID" value="EFR43421.1"/>
    <property type="molecule type" value="Genomic_DNA"/>
</dbReference>
<organism evidence="1 2">
    <name type="scientific">Dialister micraerophilus UPII 345-E</name>
    <dbReference type="NCBI Taxonomy" id="910314"/>
    <lineage>
        <taxon>Bacteria</taxon>
        <taxon>Bacillati</taxon>
        <taxon>Bacillota</taxon>
        <taxon>Negativicutes</taxon>
        <taxon>Veillonellales</taxon>
        <taxon>Veillonellaceae</taxon>
        <taxon>Dialister</taxon>
    </lineage>
</organism>
<protein>
    <submittedName>
        <fullName evidence="1">Uncharacterized protein</fullName>
    </submittedName>
</protein>
<dbReference type="Proteomes" id="UP000004594">
    <property type="component" value="Unassembled WGS sequence"/>
</dbReference>
<comment type="caution">
    <text evidence="1">The sequence shown here is derived from an EMBL/GenBank/DDBJ whole genome shotgun (WGS) entry which is preliminary data.</text>
</comment>
<dbReference type="AlphaFoldDB" id="E4L7D0"/>
<dbReference type="RefSeq" id="WP_007553791.1">
    <property type="nucleotide sequence ID" value="NZ_AENT01000001.1"/>
</dbReference>
<sequence length="169" mass="19149">MKKSKLIACLVLLIAIIGVAIAFFFYTKREPWQGTWWGVQDAGINWTGDHIKNLETVTFTENDDGTINVEHKVQHGSKEVDGLLCGTGKIDGGRLVITPKNGKRELTLAYERLSKQIETPFKNEDKSYVKLQKLTEENDTEKEEIRKEIIRISQKPENKIDTTLSSAKS</sequence>
<evidence type="ECO:0000313" key="2">
    <source>
        <dbReference type="Proteomes" id="UP000004594"/>
    </source>
</evidence>
<gene>
    <name evidence="1" type="ORF">HMPREF9220_1279</name>
</gene>
<evidence type="ECO:0000313" key="1">
    <source>
        <dbReference type="EMBL" id="EFR43421.1"/>
    </source>
</evidence>
<proteinExistence type="predicted"/>
<accession>E4L7D0</accession>
<reference evidence="1 2" key="1">
    <citation type="submission" date="2010-11" db="EMBL/GenBank/DDBJ databases">
        <authorList>
            <person name="Durkin A.S."/>
            <person name="Madupu R."/>
            <person name="Torralba M."/>
            <person name="Gillis M."/>
            <person name="Methe B."/>
            <person name="Sutton G."/>
            <person name="Nelson K.E."/>
        </authorList>
    </citation>
    <scope>NUCLEOTIDE SEQUENCE [LARGE SCALE GENOMIC DNA]</scope>
    <source>
        <strain evidence="1 2">UPII 345-E</strain>
    </source>
</reference>
<dbReference type="OrthoDB" id="1633837at2"/>
<name>E4L7D0_9FIRM</name>